<dbReference type="EMBL" id="CAXKWB010031555">
    <property type="protein sequence ID" value="CAL4139753.1"/>
    <property type="molecule type" value="Genomic_DNA"/>
</dbReference>
<dbReference type="InterPro" id="IPR043502">
    <property type="entry name" value="DNA/RNA_pol_sf"/>
</dbReference>
<name>A0AAV2RUL1_MEGNR</name>
<gene>
    <name evidence="2" type="ORF">MNOR_LOCUS28503</name>
</gene>
<dbReference type="AlphaFoldDB" id="A0AAV2RUL1"/>
<dbReference type="Pfam" id="PF00078">
    <property type="entry name" value="RVT_1"/>
    <property type="match status" value="1"/>
</dbReference>
<evidence type="ECO:0000313" key="3">
    <source>
        <dbReference type="Proteomes" id="UP001497623"/>
    </source>
</evidence>
<protein>
    <recommendedName>
        <fullName evidence="1">Reverse transcriptase domain-containing protein</fullName>
    </recommendedName>
</protein>
<accession>A0AAV2RUL1</accession>
<dbReference type="SUPFAM" id="SSF56672">
    <property type="entry name" value="DNA/RNA polymerases"/>
    <property type="match status" value="1"/>
</dbReference>
<feature type="non-terminal residue" evidence="2">
    <location>
        <position position="1"/>
    </location>
</feature>
<dbReference type="PANTHER" id="PTHR33332">
    <property type="entry name" value="REVERSE TRANSCRIPTASE DOMAIN-CONTAINING PROTEIN"/>
    <property type="match status" value="1"/>
</dbReference>
<dbReference type="PROSITE" id="PS50878">
    <property type="entry name" value="RT_POL"/>
    <property type="match status" value="1"/>
</dbReference>
<sequence length="138" mass="15420">PQGSVLGPLLFLIYINDIAKCSSIGKIRIFADDTSAFVKGHDIKEVIVNSEILMNNLNNWFKANKLTLSTNKSCFILFRAAQAKLNTIPSVLHFGDNKINREKSVKYLGVTLEEHLNWNEHVQNVCNSLKNALTSSMA</sequence>
<comment type="caution">
    <text evidence="2">The sequence shown here is derived from an EMBL/GenBank/DDBJ whole genome shotgun (WGS) entry which is preliminary data.</text>
</comment>
<evidence type="ECO:0000313" key="2">
    <source>
        <dbReference type="EMBL" id="CAL4139753.1"/>
    </source>
</evidence>
<feature type="domain" description="Reverse transcriptase" evidence="1">
    <location>
        <begin position="1"/>
        <end position="112"/>
    </location>
</feature>
<feature type="non-terminal residue" evidence="2">
    <location>
        <position position="138"/>
    </location>
</feature>
<keyword evidence="3" id="KW-1185">Reference proteome</keyword>
<reference evidence="2 3" key="1">
    <citation type="submission" date="2024-05" db="EMBL/GenBank/DDBJ databases">
        <authorList>
            <person name="Wallberg A."/>
        </authorList>
    </citation>
    <scope>NUCLEOTIDE SEQUENCE [LARGE SCALE GENOMIC DNA]</scope>
</reference>
<dbReference type="Proteomes" id="UP001497623">
    <property type="component" value="Unassembled WGS sequence"/>
</dbReference>
<dbReference type="InterPro" id="IPR000477">
    <property type="entry name" value="RT_dom"/>
</dbReference>
<evidence type="ECO:0000259" key="1">
    <source>
        <dbReference type="PROSITE" id="PS50878"/>
    </source>
</evidence>
<dbReference type="GO" id="GO:0071897">
    <property type="term" value="P:DNA biosynthetic process"/>
    <property type="evidence" value="ECO:0007669"/>
    <property type="project" value="UniProtKB-ARBA"/>
</dbReference>
<organism evidence="2 3">
    <name type="scientific">Meganyctiphanes norvegica</name>
    <name type="common">Northern krill</name>
    <name type="synonym">Thysanopoda norvegica</name>
    <dbReference type="NCBI Taxonomy" id="48144"/>
    <lineage>
        <taxon>Eukaryota</taxon>
        <taxon>Metazoa</taxon>
        <taxon>Ecdysozoa</taxon>
        <taxon>Arthropoda</taxon>
        <taxon>Crustacea</taxon>
        <taxon>Multicrustacea</taxon>
        <taxon>Malacostraca</taxon>
        <taxon>Eumalacostraca</taxon>
        <taxon>Eucarida</taxon>
        <taxon>Euphausiacea</taxon>
        <taxon>Euphausiidae</taxon>
        <taxon>Meganyctiphanes</taxon>
    </lineage>
</organism>
<proteinExistence type="predicted"/>